<dbReference type="GO" id="GO:0005524">
    <property type="term" value="F:ATP binding"/>
    <property type="evidence" value="ECO:0007669"/>
    <property type="project" value="InterPro"/>
</dbReference>
<dbReference type="Proteomes" id="UP000013827">
    <property type="component" value="Unassembled WGS sequence"/>
</dbReference>
<dbReference type="InterPro" id="IPR008271">
    <property type="entry name" value="Ser/Thr_kinase_AS"/>
</dbReference>
<dbReference type="KEGG" id="ehx:EMIHUDRAFT_248255"/>
<organism evidence="3 4">
    <name type="scientific">Emiliania huxleyi (strain CCMP1516)</name>
    <dbReference type="NCBI Taxonomy" id="280463"/>
    <lineage>
        <taxon>Eukaryota</taxon>
        <taxon>Haptista</taxon>
        <taxon>Haptophyta</taxon>
        <taxon>Prymnesiophyceae</taxon>
        <taxon>Isochrysidales</taxon>
        <taxon>Noelaerhabdaceae</taxon>
        <taxon>Emiliania</taxon>
    </lineage>
</organism>
<evidence type="ECO:0000313" key="3">
    <source>
        <dbReference type="EnsemblProtists" id="EOD10759"/>
    </source>
</evidence>
<dbReference type="AlphaFoldDB" id="A0A0D3IHM4"/>
<feature type="domain" description="Protein kinase" evidence="2">
    <location>
        <begin position="59"/>
        <end position="306"/>
    </location>
</feature>
<reference evidence="4" key="1">
    <citation type="journal article" date="2013" name="Nature">
        <title>Pan genome of the phytoplankton Emiliania underpins its global distribution.</title>
        <authorList>
            <person name="Read B.A."/>
            <person name="Kegel J."/>
            <person name="Klute M.J."/>
            <person name="Kuo A."/>
            <person name="Lefebvre S.C."/>
            <person name="Maumus F."/>
            <person name="Mayer C."/>
            <person name="Miller J."/>
            <person name="Monier A."/>
            <person name="Salamov A."/>
            <person name="Young J."/>
            <person name="Aguilar M."/>
            <person name="Claverie J.M."/>
            <person name="Frickenhaus S."/>
            <person name="Gonzalez K."/>
            <person name="Herman E.K."/>
            <person name="Lin Y.C."/>
            <person name="Napier J."/>
            <person name="Ogata H."/>
            <person name="Sarno A.F."/>
            <person name="Shmutz J."/>
            <person name="Schroeder D."/>
            <person name="de Vargas C."/>
            <person name="Verret F."/>
            <person name="von Dassow P."/>
            <person name="Valentin K."/>
            <person name="Van de Peer Y."/>
            <person name="Wheeler G."/>
            <person name="Dacks J.B."/>
            <person name="Delwiche C.F."/>
            <person name="Dyhrman S.T."/>
            <person name="Glockner G."/>
            <person name="John U."/>
            <person name="Richards T."/>
            <person name="Worden A.Z."/>
            <person name="Zhang X."/>
            <person name="Grigoriev I.V."/>
            <person name="Allen A.E."/>
            <person name="Bidle K."/>
            <person name="Borodovsky M."/>
            <person name="Bowler C."/>
            <person name="Brownlee C."/>
            <person name="Cock J.M."/>
            <person name="Elias M."/>
            <person name="Gladyshev V.N."/>
            <person name="Groth M."/>
            <person name="Guda C."/>
            <person name="Hadaegh A."/>
            <person name="Iglesias-Rodriguez M.D."/>
            <person name="Jenkins J."/>
            <person name="Jones B.M."/>
            <person name="Lawson T."/>
            <person name="Leese F."/>
            <person name="Lindquist E."/>
            <person name="Lobanov A."/>
            <person name="Lomsadze A."/>
            <person name="Malik S.B."/>
            <person name="Marsh M.E."/>
            <person name="Mackinder L."/>
            <person name="Mock T."/>
            <person name="Mueller-Roeber B."/>
            <person name="Pagarete A."/>
            <person name="Parker M."/>
            <person name="Probert I."/>
            <person name="Quesneville H."/>
            <person name="Raines C."/>
            <person name="Rensing S.A."/>
            <person name="Riano-Pachon D.M."/>
            <person name="Richier S."/>
            <person name="Rokitta S."/>
            <person name="Shiraiwa Y."/>
            <person name="Soanes D.M."/>
            <person name="van der Giezen M."/>
            <person name="Wahlund T.M."/>
            <person name="Williams B."/>
            <person name="Wilson W."/>
            <person name="Wolfe G."/>
            <person name="Wurch L.L."/>
        </authorList>
    </citation>
    <scope>NUCLEOTIDE SEQUENCE</scope>
</reference>
<dbReference type="GeneID" id="17256913"/>
<dbReference type="PROSITE" id="PS50011">
    <property type="entry name" value="PROTEIN_KINASE_DOM"/>
    <property type="match status" value="1"/>
</dbReference>
<accession>A0A0D3IHM4</accession>
<dbReference type="PANTHER" id="PTHR11909">
    <property type="entry name" value="CASEIN KINASE-RELATED"/>
    <property type="match status" value="1"/>
</dbReference>
<dbReference type="SMART" id="SM00220">
    <property type="entry name" value="S_TKc"/>
    <property type="match status" value="1"/>
</dbReference>
<dbReference type="InterPro" id="IPR000719">
    <property type="entry name" value="Prot_kinase_dom"/>
</dbReference>
<evidence type="ECO:0000313" key="4">
    <source>
        <dbReference type="Proteomes" id="UP000013827"/>
    </source>
</evidence>
<dbReference type="PaxDb" id="2903-EOD10759"/>
<reference evidence="3" key="2">
    <citation type="submission" date="2024-10" db="UniProtKB">
        <authorList>
            <consortium name="EnsemblProtists"/>
        </authorList>
    </citation>
    <scope>IDENTIFICATION</scope>
</reference>
<name>A0A0D3IHM4_EMIH1</name>
<protein>
    <recommendedName>
        <fullName evidence="1">non-specific serine/threonine protein kinase</fullName>
        <ecNumber evidence="1">2.7.11.1</ecNumber>
    </recommendedName>
</protein>
<proteinExistence type="predicted"/>
<dbReference type="PROSITE" id="PS00108">
    <property type="entry name" value="PROTEIN_KINASE_ST"/>
    <property type="match status" value="1"/>
</dbReference>
<dbReference type="EC" id="2.7.11.1" evidence="1"/>
<evidence type="ECO:0000259" key="2">
    <source>
        <dbReference type="PROSITE" id="PS50011"/>
    </source>
</evidence>
<dbReference type="InterPro" id="IPR011009">
    <property type="entry name" value="Kinase-like_dom_sf"/>
</dbReference>
<dbReference type="SUPFAM" id="SSF56112">
    <property type="entry name" value="Protein kinase-like (PK-like)"/>
    <property type="match status" value="1"/>
</dbReference>
<dbReference type="EnsemblProtists" id="EOD10759">
    <property type="protein sequence ID" value="EOD10759"/>
    <property type="gene ID" value="EMIHUDRAFT_248255"/>
</dbReference>
<dbReference type="eggNOG" id="KOG1164">
    <property type="taxonomic scope" value="Eukaryota"/>
</dbReference>
<dbReference type="GO" id="GO:0004674">
    <property type="term" value="F:protein serine/threonine kinase activity"/>
    <property type="evidence" value="ECO:0007669"/>
    <property type="project" value="UniProtKB-EC"/>
</dbReference>
<evidence type="ECO:0000256" key="1">
    <source>
        <dbReference type="ARBA" id="ARBA00012513"/>
    </source>
</evidence>
<dbReference type="InterPro" id="IPR050235">
    <property type="entry name" value="CK1_Ser-Thr_kinase"/>
</dbReference>
<sequence length="306" mass="31314">MLAALVTTGRAAAVSTALHPRPLLLDVPAPAGFSWGGTFTFDEAGTAFRTATASAIDELDIGPRVGLGTQSEVRRGHLPGHTEPVAVKIGLKVGAIAREAEVLSAMSGVPGFPRLLYHEAEGEGTPGGALLLTLLGPSLDDLRRRGESGPLTGELLRHVGGCLLGLLRRLHAAGFVHNDVKPSNVLLSAGAAELHPASDLAADESRATRPSDDVESLLYTLAYLAAGSLPWQGEDADAVASAKRELLVEGVGAVAALTDGVECPAAAAALRALHAEVVRASRVLGAVDYATCLAALEAGQEASGLR</sequence>
<dbReference type="Gene3D" id="1.10.510.10">
    <property type="entry name" value="Transferase(Phosphotransferase) domain 1"/>
    <property type="match status" value="2"/>
</dbReference>
<keyword evidence="4" id="KW-1185">Reference proteome</keyword>
<dbReference type="RefSeq" id="XP_005763188.1">
    <property type="nucleotide sequence ID" value="XM_005763131.1"/>
</dbReference>
<dbReference type="HOGENOM" id="CLU_913454_0_0_1"/>
<dbReference type="STRING" id="2903.R1DPW0"/>